<name>A0A7K1FKH1_9ACTN</name>
<reference evidence="1 2" key="1">
    <citation type="submission" date="2019-11" db="EMBL/GenBank/DDBJ databases">
        <authorList>
            <person name="Jiang L.-Q."/>
        </authorList>
    </citation>
    <scope>NUCLEOTIDE SEQUENCE [LARGE SCALE GENOMIC DNA]</scope>
    <source>
        <strain evidence="1 2">YIM 132087</strain>
    </source>
</reference>
<dbReference type="Proteomes" id="UP000460221">
    <property type="component" value="Unassembled WGS sequence"/>
</dbReference>
<evidence type="ECO:0000313" key="2">
    <source>
        <dbReference type="Proteomes" id="UP000460221"/>
    </source>
</evidence>
<dbReference type="SUPFAM" id="SSF51735">
    <property type="entry name" value="NAD(P)-binding Rossmann-fold domains"/>
    <property type="match status" value="1"/>
</dbReference>
<dbReference type="InterPro" id="IPR036291">
    <property type="entry name" value="NAD(P)-bd_dom_sf"/>
</dbReference>
<proteinExistence type="predicted"/>
<organism evidence="1 2">
    <name type="scientific">Nakamurella alba</name>
    <dbReference type="NCBI Taxonomy" id="2665158"/>
    <lineage>
        <taxon>Bacteria</taxon>
        <taxon>Bacillati</taxon>
        <taxon>Actinomycetota</taxon>
        <taxon>Actinomycetes</taxon>
        <taxon>Nakamurellales</taxon>
        <taxon>Nakamurellaceae</taxon>
        <taxon>Nakamurella</taxon>
    </lineage>
</organism>
<protein>
    <submittedName>
        <fullName evidence="1">Uncharacterized protein</fullName>
    </submittedName>
</protein>
<dbReference type="AlphaFoldDB" id="A0A7K1FKH1"/>
<gene>
    <name evidence="1" type="ORF">GIS00_07275</name>
</gene>
<dbReference type="Gene3D" id="3.40.50.720">
    <property type="entry name" value="NAD(P)-binding Rossmann-like Domain"/>
    <property type="match status" value="1"/>
</dbReference>
<keyword evidence="2" id="KW-1185">Reference proteome</keyword>
<sequence>MSVEVPAGVALAGERVVVFGGGAGSAVFAAACAAAGARVHLVSPWACNELQDLVRGRLVTWSRRNHHGGDVAGACLVFAGSAERRVNVAVELEADRRRIRCVRDDTGLPVDGGLLPAQRRSGA</sequence>
<comment type="caution">
    <text evidence="1">The sequence shown here is derived from an EMBL/GenBank/DDBJ whole genome shotgun (WGS) entry which is preliminary data.</text>
</comment>
<dbReference type="RefSeq" id="WP_154767528.1">
    <property type="nucleotide sequence ID" value="NZ_WLYK01000001.1"/>
</dbReference>
<evidence type="ECO:0000313" key="1">
    <source>
        <dbReference type="EMBL" id="MTD13743.1"/>
    </source>
</evidence>
<dbReference type="EMBL" id="WLYK01000001">
    <property type="protein sequence ID" value="MTD13743.1"/>
    <property type="molecule type" value="Genomic_DNA"/>
</dbReference>
<accession>A0A7K1FKH1</accession>
<dbReference type="Pfam" id="PF13241">
    <property type="entry name" value="NAD_binding_7"/>
    <property type="match status" value="1"/>
</dbReference>